<evidence type="ECO:0000313" key="1">
    <source>
        <dbReference type="EMBL" id="KAK4185313.1"/>
    </source>
</evidence>
<name>A0AAN6WNC0_9PEZI</name>
<evidence type="ECO:0000313" key="2">
    <source>
        <dbReference type="Proteomes" id="UP001302126"/>
    </source>
</evidence>
<gene>
    <name evidence="1" type="ORF">QBC35DRAFT_503954</name>
</gene>
<dbReference type="EMBL" id="MU864454">
    <property type="protein sequence ID" value="KAK4185313.1"/>
    <property type="molecule type" value="Genomic_DNA"/>
</dbReference>
<proteinExistence type="predicted"/>
<keyword evidence="2" id="KW-1185">Reference proteome</keyword>
<reference evidence="1" key="2">
    <citation type="submission" date="2023-05" db="EMBL/GenBank/DDBJ databases">
        <authorList>
            <consortium name="Lawrence Berkeley National Laboratory"/>
            <person name="Steindorff A."/>
            <person name="Hensen N."/>
            <person name="Bonometti L."/>
            <person name="Westerberg I."/>
            <person name="Brannstrom I.O."/>
            <person name="Guillou S."/>
            <person name="Cros-Aarteil S."/>
            <person name="Calhoun S."/>
            <person name="Haridas S."/>
            <person name="Kuo A."/>
            <person name="Mondo S."/>
            <person name="Pangilinan J."/>
            <person name="Riley R."/>
            <person name="Labutti K."/>
            <person name="Andreopoulos B."/>
            <person name="Lipzen A."/>
            <person name="Chen C."/>
            <person name="Yanf M."/>
            <person name="Daum C."/>
            <person name="Ng V."/>
            <person name="Clum A."/>
            <person name="Ohm R."/>
            <person name="Martin F."/>
            <person name="Silar P."/>
            <person name="Natvig D."/>
            <person name="Lalanne C."/>
            <person name="Gautier V."/>
            <person name="Ament-Velasquez S.L."/>
            <person name="Kruys A."/>
            <person name="Hutchinson M.I."/>
            <person name="Powell A.J."/>
            <person name="Barry K."/>
            <person name="Miller A.N."/>
            <person name="Grigoriev I.V."/>
            <person name="Debuchy R."/>
            <person name="Gladieux P."/>
            <person name="Thoren M.H."/>
            <person name="Johannesson H."/>
        </authorList>
    </citation>
    <scope>NUCLEOTIDE SEQUENCE</scope>
    <source>
        <strain evidence="1">PSN309</strain>
    </source>
</reference>
<dbReference type="AlphaFoldDB" id="A0AAN6WNC0"/>
<sequence length="286" mass="31250">MVLNMPVRPNGCGHLRPSLFPPLANQSTPAVINGDGNGPAALSQLDFHLPTSQRSARRLPEIPVSRLYKGIFQCACKFRCYSGGAVCPRSSFLGSSQKTATIPATWNPLITGWTWTQYSTTTTTTSSIWILTHTAVPTTILCYPESTATATYNARCAPSNMISERENRGVTVRWLSNEQWSIPLNRPFDSDLFAEATNDPTVCCQVCVDNPGCAASEWKRSWNDGCRLYYFNTDSSINGTCGPELEYFGDVHEFPGQASFLQVGCGSLKYIGGMNPSCPSCAVEDE</sequence>
<reference evidence="1" key="1">
    <citation type="journal article" date="2023" name="Mol. Phylogenet. Evol.">
        <title>Genome-scale phylogeny and comparative genomics of the fungal order Sordariales.</title>
        <authorList>
            <person name="Hensen N."/>
            <person name="Bonometti L."/>
            <person name="Westerberg I."/>
            <person name="Brannstrom I.O."/>
            <person name="Guillou S."/>
            <person name="Cros-Aarteil S."/>
            <person name="Calhoun S."/>
            <person name="Haridas S."/>
            <person name="Kuo A."/>
            <person name="Mondo S."/>
            <person name="Pangilinan J."/>
            <person name="Riley R."/>
            <person name="LaButti K."/>
            <person name="Andreopoulos B."/>
            <person name="Lipzen A."/>
            <person name="Chen C."/>
            <person name="Yan M."/>
            <person name="Daum C."/>
            <person name="Ng V."/>
            <person name="Clum A."/>
            <person name="Steindorff A."/>
            <person name="Ohm R.A."/>
            <person name="Martin F."/>
            <person name="Silar P."/>
            <person name="Natvig D.O."/>
            <person name="Lalanne C."/>
            <person name="Gautier V."/>
            <person name="Ament-Velasquez S.L."/>
            <person name="Kruys A."/>
            <person name="Hutchinson M.I."/>
            <person name="Powell A.J."/>
            <person name="Barry K."/>
            <person name="Miller A.N."/>
            <person name="Grigoriev I.V."/>
            <person name="Debuchy R."/>
            <person name="Gladieux P."/>
            <person name="Hiltunen Thoren M."/>
            <person name="Johannesson H."/>
        </authorList>
    </citation>
    <scope>NUCLEOTIDE SEQUENCE</scope>
    <source>
        <strain evidence="1">PSN309</strain>
    </source>
</reference>
<protein>
    <submittedName>
        <fullName evidence="1">Uncharacterized protein</fullName>
    </submittedName>
</protein>
<comment type="caution">
    <text evidence="1">The sequence shown here is derived from an EMBL/GenBank/DDBJ whole genome shotgun (WGS) entry which is preliminary data.</text>
</comment>
<dbReference type="Proteomes" id="UP001302126">
    <property type="component" value="Unassembled WGS sequence"/>
</dbReference>
<organism evidence="1 2">
    <name type="scientific">Podospora australis</name>
    <dbReference type="NCBI Taxonomy" id="1536484"/>
    <lineage>
        <taxon>Eukaryota</taxon>
        <taxon>Fungi</taxon>
        <taxon>Dikarya</taxon>
        <taxon>Ascomycota</taxon>
        <taxon>Pezizomycotina</taxon>
        <taxon>Sordariomycetes</taxon>
        <taxon>Sordariomycetidae</taxon>
        <taxon>Sordariales</taxon>
        <taxon>Podosporaceae</taxon>
        <taxon>Podospora</taxon>
    </lineage>
</organism>
<accession>A0AAN6WNC0</accession>